<gene>
    <name evidence="6" type="ORF">C943_00830</name>
</gene>
<dbReference type="InterPro" id="IPR006260">
    <property type="entry name" value="TonB/TolA_C"/>
</dbReference>
<comment type="caution">
    <text evidence="6">The sequence shown here is derived from an EMBL/GenBank/DDBJ whole genome shotgun (WGS) entry which is preliminary data.</text>
</comment>
<sequence>MEKTVPNRPSHFSSSKISRFFNQIHQEMPIRRFLSLSFFSLLVGLPPFAQVQFFNKYFYEIKDTATYEPHFFATVAEDSTQLVKEFFKMDSTIAMRRVDILGEKKESLSTKWTYFDVAGWVSRETDKTYLPRDSTRHTYFNPNGTVKETRLIVNNYIISQRYFDESGQERSVNITDAEPQGGIDAWYEFLRRNLRYPETLLGDDLAGTVRIALELDSTGNVYSFEVMNPENVHSEFQKEALRVVKSFVAKPWQARRENGIPTEASFILPIVFKIAEDY</sequence>
<dbReference type="Gene3D" id="3.30.2420.10">
    <property type="entry name" value="TonB"/>
    <property type="match status" value="1"/>
</dbReference>
<dbReference type="EMBL" id="AMZY02000011">
    <property type="protein sequence ID" value="EMS32824.1"/>
    <property type="molecule type" value="Genomic_DNA"/>
</dbReference>
<evidence type="ECO:0000259" key="5">
    <source>
        <dbReference type="Pfam" id="PF03544"/>
    </source>
</evidence>
<dbReference type="GO" id="GO:0055085">
    <property type="term" value="P:transmembrane transport"/>
    <property type="evidence" value="ECO:0007669"/>
    <property type="project" value="InterPro"/>
</dbReference>
<dbReference type="Proteomes" id="UP000010953">
    <property type="component" value="Unassembled WGS sequence"/>
</dbReference>
<organism evidence="6 7">
    <name type="scientific">Mariniradius saccharolyticus AK6</name>
    <dbReference type="NCBI Taxonomy" id="1239962"/>
    <lineage>
        <taxon>Bacteria</taxon>
        <taxon>Pseudomonadati</taxon>
        <taxon>Bacteroidota</taxon>
        <taxon>Cytophagia</taxon>
        <taxon>Cytophagales</taxon>
        <taxon>Cyclobacteriaceae</taxon>
        <taxon>Mariniradius</taxon>
    </lineage>
</organism>
<keyword evidence="2" id="KW-0812">Transmembrane</keyword>
<dbReference type="Gene3D" id="3.90.930.1">
    <property type="match status" value="1"/>
</dbReference>
<dbReference type="eggNOG" id="COG0810">
    <property type="taxonomic scope" value="Bacteria"/>
</dbReference>
<dbReference type="InterPro" id="IPR037682">
    <property type="entry name" value="TonB_C"/>
</dbReference>
<reference evidence="6" key="1">
    <citation type="submission" date="2013-01" db="EMBL/GenBank/DDBJ databases">
        <title>Genome assembly of Mariniradius saccharolyticus AK6.</title>
        <authorList>
            <person name="Vaidya B."/>
            <person name="Khatri I."/>
            <person name="Tanuku N.R.S."/>
            <person name="Subramanian S."/>
            <person name="Pinnaka A."/>
        </authorList>
    </citation>
    <scope>NUCLEOTIDE SEQUENCE [LARGE SCALE GENOMIC DNA]</scope>
    <source>
        <strain evidence="6">AK6</strain>
    </source>
</reference>
<dbReference type="STRING" id="1239962.C943_00830"/>
<dbReference type="GO" id="GO:0016020">
    <property type="term" value="C:membrane"/>
    <property type="evidence" value="ECO:0007669"/>
    <property type="project" value="UniProtKB-SubCell"/>
</dbReference>
<accession>M7XD66</accession>
<evidence type="ECO:0000256" key="1">
    <source>
        <dbReference type="ARBA" id="ARBA00004167"/>
    </source>
</evidence>
<dbReference type="InParanoid" id="M7XD66"/>
<evidence type="ECO:0000313" key="6">
    <source>
        <dbReference type="EMBL" id="EMS32824.1"/>
    </source>
</evidence>
<evidence type="ECO:0000313" key="7">
    <source>
        <dbReference type="Proteomes" id="UP000010953"/>
    </source>
</evidence>
<feature type="domain" description="TonB C-terminal" evidence="5">
    <location>
        <begin position="193"/>
        <end position="274"/>
    </location>
</feature>
<comment type="subcellular location">
    <subcellularLocation>
        <location evidence="1">Membrane</location>
        <topology evidence="1">Single-pass membrane protein</topology>
    </subcellularLocation>
</comment>
<dbReference type="AlphaFoldDB" id="M7XD66"/>
<dbReference type="NCBIfam" id="TIGR01352">
    <property type="entry name" value="tonB_Cterm"/>
    <property type="match status" value="1"/>
</dbReference>
<keyword evidence="4" id="KW-0472">Membrane</keyword>
<protein>
    <recommendedName>
        <fullName evidence="5">TonB C-terminal domain-containing protein</fullName>
    </recommendedName>
</protein>
<dbReference type="Pfam" id="PF03544">
    <property type="entry name" value="TonB_C"/>
    <property type="match status" value="1"/>
</dbReference>
<proteinExistence type="predicted"/>
<name>M7XD66_9BACT</name>
<keyword evidence="3" id="KW-1133">Transmembrane helix</keyword>
<evidence type="ECO:0000256" key="2">
    <source>
        <dbReference type="ARBA" id="ARBA00022692"/>
    </source>
</evidence>
<evidence type="ECO:0000256" key="4">
    <source>
        <dbReference type="ARBA" id="ARBA00023136"/>
    </source>
</evidence>
<evidence type="ECO:0000256" key="3">
    <source>
        <dbReference type="ARBA" id="ARBA00022989"/>
    </source>
</evidence>
<dbReference type="SUPFAM" id="SSF74653">
    <property type="entry name" value="TolA/TonB C-terminal domain"/>
    <property type="match status" value="1"/>
</dbReference>
<keyword evidence="7" id="KW-1185">Reference proteome</keyword>